<feature type="region of interest" description="Disordered" evidence="2">
    <location>
        <begin position="39"/>
        <end position="69"/>
    </location>
</feature>
<evidence type="ECO:0000313" key="5">
    <source>
        <dbReference type="EMBL" id="TCB96185.1"/>
    </source>
</evidence>
<dbReference type="AlphaFoldDB" id="A0A4V2LWE1"/>
<comment type="similarity">
    <text evidence="1">Belongs to the peptidase M14 family.</text>
</comment>
<reference evidence="5 6" key="1">
    <citation type="submission" date="2019-02" db="EMBL/GenBank/DDBJ databases">
        <title>Jishengella sp. nov., isolated from a root of Zingiber montanum.</title>
        <authorList>
            <person name="Kuncharoen N."/>
            <person name="Kudo T."/>
            <person name="Masahiro Y."/>
            <person name="Ohkuma M."/>
            <person name="Tanasupawat S."/>
        </authorList>
    </citation>
    <scope>NUCLEOTIDE SEQUENCE [LARGE SCALE GENOMIC DNA]</scope>
    <source>
        <strain evidence="5 6">PLAI 1-1</strain>
    </source>
</reference>
<evidence type="ECO:0000256" key="1">
    <source>
        <dbReference type="PROSITE-ProRule" id="PRU01379"/>
    </source>
</evidence>
<dbReference type="GO" id="GO:0004181">
    <property type="term" value="F:metallocarboxypeptidase activity"/>
    <property type="evidence" value="ECO:0007669"/>
    <property type="project" value="InterPro"/>
</dbReference>
<dbReference type="InterPro" id="IPR000834">
    <property type="entry name" value="Peptidase_M14"/>
</dbReference>
<dbReference type="RefSeq" id="WP_131304507.1">
    <property type="nucleotide sequence ID" value="NZ_SJJR01000010.1"/>
</dbReference>
<dbReference type="OrthoDB" id="9758209at2"/>
<evidence type="ECO:0000256" key="2">
    <source>
        <dbReference type="SAM" id="MobiDB-lite"/>
    </source>
</evidence>
<keyword evidence="3" id="KW-0732">Signal</keyword>
<gene>
    <name evidence="5" type="ORF">E0H26_16305</name>
</gene>
<dbReference type="Pfam" id="PF00246">
    <property type="entry name" value="Peptidase_M14"/>
    <property type="match status" value="1"/>
</dbReference>
<dbReference type="SUPFAM" id="SSF53187">
    <property type="entry name" value="Zn-dependent exopeptidases"/>
    <property type="match status" value="1"/>
</dbReference>
<keyword evidence="6" id="KW-1185">Reference proteome</keyword>
<dbReference type="Proteomes" id="UP000292274">
    <property type="component" value="Unassembled WGS sequence"/>
</dbReference>
<feature type="signal peptide" evidence="3">
    <location>
        <begin position="1"/>
        <end position="22"/>
    </location>
</feature>
<feature type="compositionally biased region" description="Basic and acidic residues" evidence="2">
    <location>
        <begin position="332"/>
        <end position="342"/>
    </location>
</feature>
<dbReference type="CDD" id="cd06244">
    <property type="entry name" value="M14-like"/>
    <property type="match status" value="1"/>
</dbReference>
<dbReference type="SMART" id="SM00631">
    <property type="entry name" value="Zn_pept"/>
    <property type="match status" value="1"/>
</dbReference>
<organism evidence="5 6">
    <name type="scientific">Micromonospora zingiberis</name>
    <dbReference type="NCBI Taxonomy" id="2053011"/>
    <lineage>
        <taxon>Bacteria</taxon>
        <taxon>Bacillati</taxon>
        <taxon>Actinomycetota</taxon>
        <taxon>Actinomycetes</taxon>
        <taxon>Micromonosporales</taxon>
        <taxon>Micromonosporaceae</taxon>
        <taxon>Micromonospora</taxon>
    </lineage>
</organism>
<feature type="domain" description="Peptidase M14" evidence="4">
    <location>
        <begin position="101"/>
        <end position="403"/>
    </location>
</feature>
<evidence type="ECO:0000313" key="6">
    <source>
        <dbReference type="Proteomes" id="UP000292274"/>
    </source>
</evidence>
<accession>A0A4V2LWE1</accession>
<dbReference type="PROSITE" id="PS52035">
    <property type="entry name" value="PEPTIDASE_M14"/>
    <property type="match status" value="1"/>
</dbReference>
<name>A0A4V2LWE1_9ACTN</name>
<sequence length="854" mass="91605">MAVRRPLIALLSAALLFGPASAAVAAPADPEALDAAIASPRGQSDTELPFGIGPGQRGRSADAPGRQPSEPVAAAKLAGKPRNDVIADVPVELTDASIAYNLIPYHGIPSALRDLQRSNRISVEVIGQSVLGRDLHLVVATAPMSDAQWKTWQQLSDLRFSDPHAAQAKLAAGGYDNWRTPLFVNNNIHGNEWEGTDASLQVLQELAFSTDPTVVDMLNKHVLAFVVTNNPDGRVAATRANANGFDMNRDYITASQPEVRAVRAQLVRYSPLTMLDIHGYVNCTLIEPTTGPHGDNYEYDLYIKHALRNALSMEQKVLATGETRASCANPDGSRRNDIPFRDRTQGWDDWPPIFTPMYSMYHGAIGHTIEVPLNPRGNLTVAERHERTRINTAVAVATIKGNFDYATQNRAELLTNQLEWFRRGVDGESTRPIDDPLAISLARGDNIKTHVQGFARAYVIPAGTDQRSATAAARLVQFMVDNDLKVQRAWRPFKLGGTHYEAGTYVVDMHQAKRGLASALLEVGRDVTNDFNAMYDISAWSHGHLWGATVQRVSENVALDAQALRPVTEARATGAVAPGKQANYGLIVDSVAGIQAVNRLLNDGVELARTADGTFVVPGDLSVVRPIAEAYGVEFIRLTPPQVRGATPVSKTRLGVAANGGEIFALQQMGFAPISVTHTAFNNGTLSFADFDAFFVSTTAFNPLSLNATQLAAFDQWLADGGTVVGRGASGKQFNDRAGLLDVTIAAGRSDANGIVKVENNPASPITATALPTAFVDAPQYFTRVGDGVRVDQRLAAEGFFLAGHWGGQAAAAGQAVVVSGVAKGANVTLFGTEPLFRAHPEGLYPQVAAALWQ</sequence>
<feature type="region of interest" description="Disordered" evidence="2">
    <location>
        <begin position="322"/>
        <end position="342"/>
    </location>
</feature>
<protein>
    <submittedName>
        <fullName evidence="5">Peptidase M28</fullName>
    </submittedName>
</protein>
<dbReference type="GO" id="GO:0008270">
    <property type="term" value="F:zinc ion binding"/>
    <property type="evidence" value="ECO:0007669"/>
    <property type="project" value="InterPro"/>
</dbReference>
<feature type="chain" id="PRO_5039495518" evidence="3">
    <location>
        <begin position="23"/>
        <end position="854"/>
    </location>
</feature>
<evidence type="ECO:0000256" key="3">
    <source>
        <dbReference type="SAM" id="SignalP"/>
    </source>
</evidence>
<dbReference type="GO" id="GO:0006508">
    <property type="term" value="P:proteolysis"/>
    <property type="evidence" value="ECO:0007669"/>
    <property type="project" value="InterPro"/>
</dbReference>
<feature type="active site" description="Proton donor/acceptor" evidence="1">
    <location>
        <position position="370"/>
    </location>
</feature>
<proteinExistence type="inferred from homology"/>
<dbReference type="Gene3D" id="3.40.630.10">
    <property type="entry name" value="Zn peptidases"/>
    <property type="match status" value="1"/>
</dbReference>
<evidence type="ECO:0000259" key="4">
    <source>
        <dbReference type="PROSITE" id="PS52035"/>
    </source>
</evidence>
<dbReference type="EMBL" id="SJJR01000010">
    <property type="protein sequence ID" value="TCB96185.1"/>
    <property type="molecule type" value="Genomic_DNA"/>
</dbReference>
<comment type="caution">
    <text evidence="5">The sequence shown here is derived from an EMBL/GenBank/DDBJ whole genome shotgun (WGS) entry which is preliminary data.</text>
</comment>